<accession>A0ABW8PXA0</accession>
<dbReference type="Gene3D" id="3.40.30.10">
    <property type="entry name" value="Glutaredoxin"/>
    <property type="match status" value="1"/>
</dbReference>
<dbReference type="Pfam" id="PF03960">
    <property type="entry name" value="ArsC"/>
    <property type="match status" value="1"/>
</dbReference>
<keyword evidence="4" id="KW-1185">Reference proteome</keyword>
<dbReference type="InterPro" id="IPR036249">
    <property type="entry name" value="Thioredoxin-like_sf"/>
</dbReference>
<name>A0ABW8PXA0_9GAMM</name>
<dbReference type="PROSITE" id="PS51353">
    <property type="entry name" value="ARSC"/>
    <property type="match status" value="1"/>
</dbReference>
<dbReference type="Proteomes" id="UP001621714">
    <property type="component" value="Unassembled WGS sequence"/>
</dbReference>
<dbReference type="EMBL" id="JBANFI010000004">
    <property type="protein sequence ID" value="MFK7160865.1"/>
    <property type="molecule type" value="Genomic_DNA"/>
</dbReference>
<evidence type="ECO:0000313" key="3">
    <source>
        <dbReference type="EMBL" id="MFK7160865.1"/>
    </source>
</evidence>
<dbReference type="InterPro" id="IPR006660">
    <property type="entry name" value="Arsenate_reductase-like"/>
</dbReference>
<reference evidence="3 4" key="1">
    <citation type="submission" date="2024-02" db="EMBL/GenBank/DDBJ databases">
        <title>Marinospirillum sp. MEB 164 isolated from Lonar lake sediment.</title>
        <authorList>
            <person name="Joshi A."/>
            <person name="Thite S."/>
        </authorList>
    </citation>
    <scope>NUCLEOTIDE SEQUENCE [LARGE SCALE GENOMIC DNA]</scope>
    <source>
        <strain evidence="3 4">MEB164</strain>
    </source>
</reference>
<organism evidence="3 4">
    <name type="scientific">Marinospirillum alkalitolerans</name>
    <dbReference type="NCBI Taxonomy" id="3123374"/>
    <lineage>
        <taxon>Bacteria</taxon>
        <taxon>Pseudomonadati</taxon>
        <taxon>Pseudomonadota</taxon>
        <taxon>Gammaproteobacteria</taxon>
        <taxon>Oceanospirillales</taxon>
        <taxon>Oceanospirillaceae</taxon>
        <taxon>Marinospirillum</taxon>
    </lineage>
</organism>
<dbReference type="SUPFAM" id="SSF52833">
    <property type="entry name" value="Thioredoxin-like"/>
    <property type="match status" value="1"/>
</dbReference>
<evidence type="ECO:0000256" key="1">
    <source>
        <dbReference type="ARBA" id="ARBA00007198"/>
    </source>
</evidence>
<gene>
    <name evidence="3" type="ORF">V6U78_07440</name>
</gene>
<evidence type="ECO:0000313" key="4">
    <source>
        <dbReference type="Proteomes" id="UP001621714"/>
    </source>
</evidence>
<protein>
    <submittedName>
        <fullName evidence="3">ArsC/Spx/MgsR family protein</fullName>
    </submittedName>
</protein>
<comment type="caution">
    <text evidence="3">The sequence shown here is derived from an EMBL/GenBank/DDBJ whole genome shotgun (WGS) entry which is preliminary data.</text>
</comment>
<proteinExistence type="inferred from homology"/>
<evidence type="ECO:0000256" key="2">
    <source>
        <dbReference type="PROSITE-ProRule" id="PRU01282"/>
    </source>
</evidence>
<dbReference type="PANTHER" id="PTHR30041">
    <property type="entry name" value="ARSENATE REDUCTASE"/>
    <property type="match status" value="1"/>
</dbReference>
<dbReference type="PANTHER" id="PTHR30041:SF4">
    <property type="entry name" value="ARSENATE REDUCTASE"/>
    <property type="match status" value="1"/>
</dbReference>
<dbReference type="RefSeq" id="WP_405338997.1">
    <property type="nucleotide sequence ID" value="NZ_JBANFI010000004.1"/>
</dbReference>
<comment type="similarity">
    <text evidence="1 2">Belongs to the ArsC family.</text>
</comment>
<sequence>MVSATLLHHPQCSKSRQALALLEAEPQLALHLRLYQQQPLSAEELSTLLAQLIDPPSALVRTGDAAFQALGRSAEDLSHQEIISLLSEHPQLMQRPVLIIENQAKIGRPPEDLLSLLPTATQG</sequence>